<evidence type="ECO:0000313" key="8">
    <source>
        <dbReference type="Proteomes" id="UP000596117"/>
    </source>
</evidence>
<evidence type="ECO:0000313" key="3">
    <source>
        <dbReference type="EMBL" id="ASD26407.1"/>
    </source>
</evidence>
<protein>
    <submittedName>
        <fullName evidence="4">DUF4189 domain-containing protein</fullName>
    </submittedName>
</protein>
<dbReference type="Proteomes" id="UP000197024">
    <property type="component" value="Chromosome"/>
</dbReference>
<dbReference type="Proteomes" id="UP000287388">
    <property type="component" value="Chromosome"/>
</dbReference>
<evidence type="ECO:0000313" key="4">
    <source>
        <dbReference type="EMBL" id="QAT12886.1"/>
    </source>
</evidence>
<dbReference type="EMBL" id="CP066026">
    <property type="protein sequence ID" value="QQB89765.1"/>
    <property type="molecule type" value="Genomic_DNA"/>
</dbReference>
<reference evidence="3 6" key="2">
    <citation type="submission" date="2017-06" db="EMBL/GenBank/DDBJ databases">
        <authorList>
            <person name="Kim H.J."/>
            <person name="Triplett B.A."/>
        </authorList>
    </citation>
    <scope>NUCLEOTIDE SEQUENCE [LARGE SCALE GENOMIC DNA]</scope>
    <source>
        <strain evidence="3 6">BZC3</strain>
    </source>
</reference>
<sequence length="187" mass="19485">MKFNTVLGVSALSLVLMAGLPPNEASAQTQCPVGTAAGSATCAPDAPQGVDTSTMGYRERVEGLGAFAFNTDTGAVYPYVLQGHDIEAAMFNAMRKCEQPDHAWGVSMRAPTEPDANCAPVASWRNACSAVASGQIDGLTRFFSTPARNARTARANALSQCQASGGADCAMAHDAVCTARSTRTTRY</sequence>
<reference evidence="5 8" key="4">
    <citation type="submission" date="2020-12" db="EMBL/GenBank/DDBJ databases">
        <title>FDA dAtabase for Regulatory Grade micrObial Sequences (FDA-ARGOS): Supporting development and validation of Infectious Disease Dx tests.</title>
        <authorList>
            <person name="Kerrigan L."/>
            <person name="Long C."/>
            <person name="Tallon L."/>
            <person name="Sadzewicz L."/>
            <person name="Zhao X."/>
            <person name="Boylan J."/>
            <person name="Ott S."/>
            <person name="Bowen H."/>
            <person name="Vavikolanu K."/>
            <person name="Mehta A."/>
            <person name="Aluvathingal J."/>
            <person name="Nadendla S."/>
            <person name="Yan Y."/>
            <person name="Sichtig H."/>
        </authorList>
    </citation>
    <scope>NUCLEOTIDE SEQUENCE [LARGE SCALE GENOMIC DNA]</scope>
    <source>
        <strain evidence="5 8">FDAARGOS_1026</strain>
    </source>
</reference>
<reference evidence="4 7" key="3">
    <citation type="submission" date="2019-01" db="EMBL/GenBank/DDBJ databases">
        <title>Brevundimonas diminuta Genome sequencing and assembly.</title>
        <authorList>
            <person name="Chen H."/>
        </authorList>
    </citation>
    <scope>NUCLEOTIDE SEQUENCE [LARGE SCALE GENOMIC DNA]</scope>
    <source>
        <strain evidence="4">ATCC</strain>
        <strain evidence="7">ATCC(B) 19146</strain>
    </source>
</reference>
<accession>A0A1Z3LWM1</accession>
<evidence type="ECO:0000256" key="1">
    <source>
        <dbReference type="SAM" id="SignalP"/>
    </source>
</evidence>
<dbReference type="AlphaFoldDB" id="A0A1Z3LWM1"/>
<proteinExistence type="predicted"/>
<evidence type="ECO:0000313" key="7">
    <source>
        <dbReference type="Proteomes" id="UP000287388"/>
    </source>
</evidence>
<dbReference type="RefSeq" id="WP_088410391.1">
    <property type="nucleotide sequence ID" value="NZ_BJNC01000015.1"/>
</dbReference>
<evidence type="ECO:0000313" key="6">
    <source>
        <dbReference type="Proteomes" id="UP000197024"/>
    </source>
</evidence>
<gene>
    <name evidence="3" type="ORF">CD943_05575</name>
    <name evidence="4" type="ORF">EQG53_00165</name>
    <name evidence="5" type="ORF">I6H83_04805</name>
</gene>
<keyword evidence="8" id="KW-1185">Reference proteome</keyword>
<dbReference type="EMBL" id="CP021995">
    <property type="protein sequence ID" value="ASD26407.1"/>
    <property type="molecule type" value="Genomic_DNA"/>
</dbReference>
<dbReference type="Proteomes" id="UP000596117">
    <property type="component" value="Chromosome"/>
</dbReference>
<keyword evidence="1" id="KW-0732">Signal</keyword>
<organism evidence="3 6">
    <name type="scientific">Brevundimonas diminuta</name>
    <name type="common">Pseudomonas diminuta</name>
    <dbReference type="NCBI Taxonomy" id="293"/>
    <lineage>
        <taxon>Bacteria</taxon>
        <taxon>Pseudomonadati</taxon>
        <taxon>Pseudomonadota</taxon>
        <taxon>Alphaproteobacteria</taxon>
        <taxon>Caulobacterales</taxon>
        <taxon>Caulobacteraceae</taxon>
        <taxon>Brevundimonas</taxon>
    </lineage>
</organism>
<dbReference type="EMBL" id="CP035093">
    <property type="protein sequence ID" value="QAT12886.1"/>
    <property type="molecule type" value="Genomic_DNA"/>
</dbReference>
<feature type="chain" id="PRO_5044568719" evidence="1">
    <location>
        <begin position="28"/>
        <end position="187"/>
    </location>
</feature>
<dbReference type="KEGG" id="bdm:EQG53_00165"/>
<evidence type="ECO:0000313" key="5">
    <source>
        <dbReference type="EMBL" id="QQB89765.1"/>
    </source>
</evidence>
<feature type="signal peptide" evidence="1">
    <location>
        <begin position="1"/>
        <end position="27"/>
    </location>
</feature>
<name>A0A1Z3LWM1_BREDI</name>
<dbReference type="InterPro" id="IPR025240">
    <property type="entry name" value="DUF4189"/>
</dbReference>
<dbReference type="Pfam" id="PF13827">
    <property type="entry name" value="DUF4189"/>
    <property type="match status" value="1"/>
</dbReference>
<reference evidence="3 6" key="1">
    <citation type="submission" date="2017-06" db="EMBL/GenBank/DDBJ databases">
        <title>Biodegradation of gentamicin by bacterial consortia AMQD4 in synthetic medium and raw gentamicin sewage.</title>
        <authorList>
            <person name="Chang H."/>
            <person name="Feng Y."/>
            <person name="Li Z."/>
            <person name="Xue J."/>
            <person name="Cheng D."/>
        </authorList>
    </citation>
    <scope>NUCLEOTIDE SEQUENCE [LARGE SCALE GENOMIC DNA]</scope>
    <source>
        <strain evidence="3 6">BZC3</strain>
    </source>
</reference>
<evidence type="ECO:0000259" key="2">
    <source>
        <dbReference type="Pfam" id="PF13827"/>
    </source>
</evidence>
<feature type="domain" description="DUF4189" evidence="2">
    <location>
        <begin position="65"/>
        <end position="173"/>
    </location>
</feature>